<evidence type="ECO:0000259" key="2">
    <source>
        <dbReference type="Pfam" id="PF14358"/>
    </source>
</evidence>
<dbReference type="EMBL" id="JACJKX010000009">
    <property type="protein sequence ID" value="MBM6928775.1"/>
    <property type="molecule type" value="Genomic_DNA"/>
</dbReference>
<proteinExistence type="predicted"/>
<keyword evidence="1" id="KW-1133">Transmembrane helix</keyword>
<feature type="transmembrane region" description="Helical" evidence="1">
    <location>
        <begin position="37"/>
        <end position="59"/>
    </location>
</feature>
<name>A0ABS2GSF8_9BURK</name>
<evidence type="ECO:0000313" key="4">
    <source>
        <dbReference type="Proteomes" id="UP000777002"/>
    </source>
</evidence>
<keyword evidence="1" id="KW-0812">Transmembrane</keyword>
<keyword evidence="4" id="KW-1185">Reference proteome</keyword>
<dbReference type="RefSeq" id="WP_205050364.1">
    <property type="nucleotide sequence ID" value="NZ_JACJKX010000009.1"/>
</dbReference>
<feature type="domain" description="Flavinylation-associated cytochrome" evidence="2">
    <location>
        <begin position="76"/>
        <end position="132"/>
    </location>
</feature>
<dbReference type="Pfam" id="PF14358">
    <property type="entry name" value="DUF4405"/>
    <property type="match status" value="1"/>
</dbReference>
<reference evidence="3 4" key="1">
    <citation type="journal article" date="2021" name="Sci. Rep.">
        <title>The distribution of antibiotic resistance genes in chicken gut microbiota commensals.</title>
        <authorList>
            <person name="Juricova H."/>
            <person name="Matiasovicova J."/>
            <person name="Kubasova T."/>
            <person name="Cejkova D."/>
            <person name="Rychlik I."/>
        </authorList>
    </citation>
    <scope>NUCLEOTIDE SEQUENCE [LARGE SCALE GENOMIC DNA]</scope>
    <source>
        <strain evidence="3 4">An562</strain>
    </source>
</reference>
<feature type="transmembrane region" description="Helical" evidence="1">
    <location>
        <begin position="113"/>
        <end position="136"/>
    </location>
</feature>
<feature type="transmembrane region" description="Helical" evidence="1">
    <location>
        <begin position="190"/>
        <end position="213"/>
    </location>
</feature>
<sequence>MSGNGMNWVKTGSFLLLLFVLFILCLGARVTGIIEHEILGLLLSVGLLLHAIRHGSWFFNFGQGQWGLRRLLSTAVNWLLAAGFIFLLVTGIALSPDLFSFLGIESGMLTRQLHSGVAFWLLVLMSVHLGLHGKMLAKKMGNLLGRQWLLPLSIFTLLLGAIGFIDRMLFEKLFLGFSFDFWDPARPISLYFIFYAAVALALTVVVDVCIASLEPKDALVPKSAKHH</sequence>
<evidence type="ECO:0000256" key="1">
    <source>
        <dbReference type="SAM" id="Phobius"/>
    </source>
</evidence>
<organism evidence="3 4">
    <name type="scientific">Parasutterella secunda</name>
    <dbReference type="NCBI Taxonomy" id="626947"/>
    <lineage>
        <taxon>Bacteria</taxon>
        <taxon>Pseudomonadati</taxon>
        <taxon>Pseudomonadota</taxon>
        <taxon>Betaproteobacteria</taxon>
        <taxon>Burkholderiales</taxon>
        <taxon>Sutterellaceae</taxon>
        <taxon>Parasutterella</taxon>
    </lineage>
</organism>
<evidence type="ECO:0000313" key="3">
    <source>
        <dbReference type="EMBL" id="MBM6928775.1"/>
    </source>
</evidence>
<accession>A0ABS2GSF8</accession>
<keyword evidence="1" id="KW-0472">Membrane</keyword>
<dbReference type="InterPro" id="IPR025517">
    <property type="entry name" value="DUF4405"/>
</dbReference>
<feature type="transmembrane region" description="Helical" evidence="1">
    <location>
        <begin position="71"/>
        <end position="93"/>
    </location>
</feature>
<protein>
    <submittedName>
        <fullName evidence="3">DUF4405 domain-containing protein</fullName>
    </submittedName>
</protein>
<feature type="transmembrane region" description="Helical" evidence="1">
    <location>
        <begin position="148"/>
        <end position="170"/>
    </location>
</feature>
<gene>
    <name evidence="3" type="ORF">H5985_05770</name>
</gene>
<comment type="caution">
    <text evidence="3">The sequence shown here is derived from an EMBL/GenBank/DDBJ whole genome shotgun (WGS) entry which is preliminary data.</text>
</comment>
<dbReference type="Proteomes" id="UP000777002">
    <property type="component" value="Unassembled WGS sequence"/>
</dbReference>